<dbReference type="Gene3D" id="3.40.50.300">
    <property type="entry name" value="P-loop containing nucleotide triphosphate hydrolases"/>
    <property type="match status" value="2"/>
</dbReference>
<dbReference type="Pfam" id="PF01935">
    <property type="entry name" value="DUF87"/>
    <property type="match status" value="1"/>
</dbReference>
<dbReference type="PANTHER" id="PTHR42957:SF1">
    <property type="entry name" value="HELICASE MJ1565-RELATED"/>
    <property type="match status" value="1"/>
</dbReference>
<feature type="compositionally biased region" description="Polar residues" evidence="1">
    <location>
        <begin position="229"/>
        <end position="257"/>
    </location>
</feature>
<dbReference type="PANTHER" id="PTHR42957">
    <property type="entry name" value="HELICASE MJ1565-RELATED"/>
    <property type="match status" value="1"/>
</dbReference>
<evidence type="ECO:0000256" key="1">
    <source>
        <dbReference type="SAM" id="MobiDB-lite"/>
    </source>
</evidence>
<keyword evidence="3" id="KW-0547">Nucleotide-binding</keyword>
<dbReference type="InterPro" id="IPR002789">
    <property type="entry name" value="HerA_central"/>
</dbReference>
<reference evidence="4" key="2">
    <citation type="submission" date="2019-06" db="EMBL/GenBank/DDBJ databases">
        <title>Co-occurence of chitin degradation, pigmentation and bioactivity in marine Pseudoalteromonas.</title>
        <authorList>
            <person name="Sonnenschein E.C."/>
            <person name="Bech P.K."/>
        </authorList>
    </citation>
    <scope>NUCLEOTIDE SEQUENCE [LARGE SCALE GENOMIC DNA]</scope>
    <source>
        <strain evidence="4">S1607</strain>
    </source>
</reference>
<dbReference type="EMBL" id="PNEL01000097">
    <property type="protein sequence ID" value="TMN72303.1"/>
    <property type="molecule type" value="Genomic_DNA"/>
</dbReference>
<proteinExistence type="predicted"/>
<sequence>MNQDLITPVKTAELLKALDNVATPVKVAKKLVVSSNLAENEYQFYKIDSLTHFSEEPRREALENVYSSIRFSGASLVYLLHGSSSGVDLYLGIARSHQHKPPALSVKNIADSILKPVFEGNFRGSKLHQVDEKHELLSKLERFKHVGVLQGAVGNQEQGENNFFQGMDRLVDVMMGQEFCLAITASAMTHEQLLELEQTVYQGYALFAPFSKMSYQQGRNSGEGRNLGESITASKGHNYSRNIGESDSETSGTSKATSARYVSDTGSEGKSKSTNSGESWGSNSSESKGLNKGVSVNSGESQTVSTEIHNRKARQWLTYIDEVLLPRIDYGRSRGGFISGISLFATSHHSLLALSNTAMSVFSGNSGNCYPLHFMSVSEFPSIVNELRNLQIPTIELNNRQKEPNSYIFHHLKSRLVERDRVIMGTYCSPRELSLIAGLPQKEVAGIALNEEVNFGLNPPEVDEGSKLVLGELVQDGRSISNNDVSLNISELNKHMFIAGVTGSGKTTTCHHLLREAKLPFLVIEPAKTEYRTLMEEFDDLLIFTPGRDDLGAFRLNPLELMPGESISARVDILKASFAASFDMEAAMPQVLEGAIYRCYEKMGWNLTTSRHPEFPDPFAENVYPFPIMQDLLEASKDVIDEQGFDTRLRDDYIGSIKARLQGLLVGSKKQIFNTLRSIDFAALLKRRVVIELEEIRNGAEKSLIMAFIMTNMVQALKNEHRVNPDFRHLTLIEEAHRLLAHPEPSESNNKKQAVEMFADMLAEIRKYGEGLIIVDQIPSKLTPEVLKSTNTKIVHKLFAQDDKDAIGNTIALEKEQKTYLSRLDVGHCVVFSQGWQKAVQVQVKVAPALVTQADLPLNEVEKVIRDRFIEFCKLPTSRRLLPMLSHSGLSSISTKQVSDLLKFSQETDLFLFWEQFLVEQSGTSKEKVVKSIRKAFESTINTEVVIDHLLYHVYPPAGDRSVKDWRLRVDKAINCLMSGEDIKVGRLSLDCLDRRKM</sequence>
<dbReference type="GO" id="GO:0005524">
    <property type="term" value="F:ATP binding"/>
    <property type="evidence" value="ECO:0007669"/>
    <property type="project" value="UniProtKB-KW"/>
</dbReference>
<dbReference type="SUPFAM" id="SSF52540">
    <property type="entry name" value="P-loop containing nucleoside triphosphate hydrolases"/>
    <property type="match status" value="1"/>
</dbReference>
<reference evidence="3 4" key="1">
    <citation type="submission" date="2017-12" db="EMBL/GenBank/DDBJ databases">
        <authorList>
            <person name="Paulsen S."/>
            <person name="Gram L.K."/>
        </authorList>
    </citation>
    <scope>NUCLEOTIDE SEQUENCE [LARGE SCALE GENOMIC DNA]</scope>
    <source>
        <strain evidence="3 4">S1607</strain>
    </source>
</reference>
<protein>
    <submittedName>
        <fullName evidence="3">ATP-binding protein</fullName>
    </submittedName>
</protein>
<dbReference type="AlphaFoldDB" id="A0AAQ2EQ53"/>
<comment type="caution">
    <text evidence="3">The sequence shown here is derived from an EMBL/GenBank/DDBJ whole genome shotgun (WGS) entry which is preliminary data.</text>
</comment>
<feature type="compositionally biased region" description="Polar residues" evidence="1">
    <location>
        <begin position="294"/>
        <end position="307"/>
    </location>
</feature>
<feature type="region of interest" description="Disordered" evidence="1">
    <location>
        <begin position="217"/>
        <end position="308"/>
    </location>
</feature>
<accession>A0AAQ2EQ53</accession>
<keyword evidence="3" id="KW-0067">ATP-binding</keyword>
<dbReference type="InterPro" id="IPR008571">
    <property type="entry name" value="HerA-like"/>
</dbReference>
<gene>
    <name evidence="3" type="ORF">CWB74_22915</name>
</gene>
<dbReference type="InterPro" id="IPR027417">
    <property type="entry name" value="P-loop_NTPase"/>
</dbReference>
<organism evidence="3 4">
    <name type="scientific">Pseudoalteromonas piscicida</name>
    <dbReference type="NCBI Taxonomy" id="43662"/>
    <lineage>
        <taxon>Bacteria</taxon>
        <taxon>Pseudomonadati</taxon>
        <taxon>Pseudomonadota</taxon>
        <taxon>Gammaproteobacteria</taxon>
        <taxon>Alteromonadales</taxon>
        <taxon>Pseudoalteromonadaceae</taxon>
        <taxon>Pseudoalteromonas</taxon>
    </lineage>
</organism>
<evidence type="ECO:0000313" key="4">
    <source>
        <dbReference type="Proteomes" id="UP000305423"/>
    </source>
</evidence>
<feature type="domain" description="Helicase HerA central" evidence="2">
    <location>
        <begin position="470"/>
        <end position="710"/>
    </location>
</feature>
<dbReference type="Proteomes" id="UP000305423">
    <property type="component" value="Unassembled WGS sequence"/>
</dbReference>
<name>A0AAQ2EQ53_PSEO7</name>
<dbReference type="RefSeq" id="WP_045964475.1">
    <property type="nucleotide sequence ID" value="NZ_JXXW01000034.1"/>
</dbReference>
<feature type="compositionally biased region" description="Low complexity" evidence="1">
    <location>
        <begin position="273"/>
        <end position="287"/>
    </location>
</feature>
<evidence type="ECO:0000313" key="3">
    <source>
        <dbReference type="EMBL" id="TMN72303.1"/>
    </source>
</evidence>
<evidence type="ECO:0000259" key="2">
    <source>
        <dbReference type="Pfam" id="PF01935"/>
    </source>
</evidence>